<dbReference type="PROSITE" id="PS00134">
    <property type="entry name" value="TRYPSIN_HIS"/>
    <property type="match status" value="1"/>
</dbReference>
<gene>
    <name evidence="8" type="ORF">GCM10010151_20590</name>
</gene>
<dbReference type="Pfam" id="PF00089">
    <property type="entry name" value="Trypsin"/>
    <property type="match status" value="1"/>
</dbReference>
<accession>A0ABN0WAG8</accession>
<keyword evidence="5 6" id="KW-0720">Serine protease</keyword>
<keyword evidence="3" id="KW-0732">Signal</keyword>
<dbReference type="Gene3D" id="2.40.10.10">
    <property type="entry name" value="Trypsin-like serine proteases"/>
    <property type="match status" value="2"/>
</dbReference>
<reference evidence="8 9" key="1">
    <citation type="journal article" date="2019" name="Int. J. Syst. Evol. Microbiol.">
        <title>The Global Catalogue of Microorganisms (GCM) 10K type strain sequencing project: providing services to taxonomists for standard genome sequencing and annotation.</title>
        <authorList>
            <consortium name="The Broad Institute Genomics Platform"/>
            <consortium name="The Broad Institute Genome Sequencing Center for Infectious Disease"/>
            <person name="Wu L."/>
            <person name="Ma J."/>
        </authorList>
    </citation>
    <scope>NUCLEOTIDE SEQUENCE [LARGE SCALE GENOMIC DNA]</scope>
    <source>
        <strain evidence="8 9">JCM 3146</strain>
    </source>
</reference>
<organism evidence="8 9">
    <name type="scientific">Actinoallomurus spadix</name>
    <dbReference type="NCBI Taxonomy" id="79912"/>
    <lineage>
        <taxon>Bacteria</taxon>
        <taxon>Bacillati</taxon>
        <taxon>Actinomycetota</taxon>
        <taxon>Actinomycetes</taxon>
        <taxon>Streptosporangiales</taxon>
        <taxon>Thermomonosporaceae</taxon>
        <taxon>Actinoallomurus</taxon>
    </lineage>
</organism>
<evidence type="ECO:0000256" key="4">
    <source>
        <dbReference type="ARBA" id="ARBA00022801"/>
    </source>
</evidence>
<protein>
    <recommendedName>
        <fullName evidence="6">Serine protease</fullName>
        <ecNumber evidence="6">3.4.21.-</ecNumber>
    </recommendedName>
</protein>
<keyword evidence="9" id="KW-1185">Reference proteome</keyword>
<name>A0ABN0WAG8_9ACTN</name>
<dbReference type="InterPro" id="IPR008256">
    <property type="entry name" value="Peptidase_S1B"/>
</dbReference>
<evidence type="ECO:0000256" key="1">
    <source>
        <dbReference type="ARBA" id="ARBA00008764"/>
    </source>
</evidence>
<evidence type="ECO:0000256" key="2">
    <source>
        <dbReference type="ARBA" id="ARBA00022670"/>
    </source>
</evidence>
<dbReference type="RefSeq" id="WP_252805623.1">
    <property type="nucleotide sequence ID" value="NZ_BAAABM010000016.1"/>
</dbReference>
<dbReference type="PANTHER" id="PTHR15462:SF8">
    <property type="entry name" value="SERINE PROTEASE"/>
    <property type="match status" value="1"/>
</dbReference>
<dbReference type="PRINTS" id="PR00839">
    <property type="entry name" value="V8PROTEASE"/>
</dbReference>
<dbReference type="EC" id="3.4.21.-" evidence="6"/>
<dbReference type="SUPFAM" id="SSF50494">
    <property type="entry name" value="Trypsin-like serine proteases"/>
    <property type="match status" value="1"/>
</dbReference>
<evidence type="ECO:0000313" key="9">
    <source>
        <dbReference type="Proteomes" id="UP001501822"/>
    </source>
</evidence>
<dbReference type="InterPro" id="IPR009003">
    <property type="entry name" value="Peptidase_S1_PA"/>
</dbReference>
<keyword evidence="4 6" id="KW-0378">Hydrolase</keyword>
<dbReference type="InterPro" id="IPR018114">
    <property type="entry name" value="TRYPSIN_HIS"/>
</dbReference>
<dbReference type="EMBL" id="BAAABM010000016">
    <property type="protein sequence ID" value="GAA0330653.1"/>
    <property type="molecule type" value="Genomic_DNA"/>
</dbReference>
<evidence type="ECO:0000256" key="5">
    <source>
        <dbReference type="ARBA" id="ARBA00022825"/>
    </source>
</evidence>
<dbReference type="InterPro" id="IPR050966">
    <property type="entry name" value="Glutamyl_endopeptidase"/>
</dbReference>
<comment type="caution">
    <text evidence="8">The sequence shown here is derived from an EMBL/GenBank/DDBJ whole genome shotgun (WGS) entry which is preliminary data.</text>
</comment>
<evidence type="ECO:0000259" key="7">
    <source>
        <dbReference type="Pfam" id="PF00089"/>
    </source>
</evidence>
<proteinExistence type="inferred from homology"/>
<evidence type="ECO:0000313" key="8">
    <source>
        <dbReference type="EMBL" id="GAA0330653.1"/>
    </source>
</evidence>
<keyword evidence="2 6" id="KW-0645">Protease</keyword>
<comment type="similarity">
    <text evidence="1 6">Belongs to the peptidase S1B family.</text>
</comment>
<feature type="domain" description="Peptidase S1" evidence="7">
    <location>
        <begin position="37"/>
        <end position="181"/>
    </location>
</feature>
<evidence type="ECO:0000256" key="6">
    <source>
        <dbReference type="RuleBase" id="RU004296"/>
    </source>
</evidence>
<dbReference type="PANTHER" id="PTHR15462">
    <property type="entry name" value="SERINE PROTEASE"/>
    <property type="match status" value="1"/>
</dbReference>
<dbReference type="InterPro" id="IPR043504">
    <property type="entry name" value="Peptidase_S1_PA_chymotrypsin"/>
</dbReference>
<dbReference type="Proteomes" id="UP001501822">
    <property type="component" value="Unassembled WGS sequence"/>
</dbReference>
<sequence>MNDTKAEAEATIRYWTTALGGASGRASVKASGAARPVPTVGRIVFPTGDNCTGTVVGANLIVTAAHCIKRYGLPIGKLGAFVPEYSGGDSPYGVWPLADYYIDSRWGLLDNPRYDYAIVSLSKTGHDYSLGDKTGTVRISADPFQSGEQVHLLGYPGDQDVPYGCDTPVTSVKFSNVGYWRVDCAAFTDGVSGTSFQHYQPAPWNSTTIGAVLGGYQEGGTTPSVSYASQWDNGIYTLWQQANQAST</sequence>
<evidence type="ECO:0000256" key="3">
    <source>
        <dbReference type="ARBA" id="ARBA00022729"/>
    </source>
</evidence>
<dbReference type="InterPro" id="IPR001254">
    <property type="entry name" value="Trypsin_dom"/>
</dbReference>